<dbReference type="KEGG" id="ovi:T265_12351"/>
<name>A0A074Z4H8_OPIVI</name>
<proteinExistence type="predicted"/>
<dbReference type="EMBL" id="KL607757">
    <property type="protein sequence ID" value="KER18175.1"/>
    <property type="molecule type" value="Genomic_DNA"/>
</dbReference>
<protein>
    <submittedName>
        <fullName evidence="1">Uncharacterized protein</fullName>
    </submittedName>
</protein>
<organism evidence="1 2">
    <name type="scientific">Opisthorchis viverrini</name>
    <name type="common">Southeast Asian liver fluke</name>
    <dbReference type="NCBI Taxonomy" id="6198"/>
    <lineage>
        <taxon>Eukaryota</taxon>
        <taxon>Metazoa</taxon>
        <taxon>Spiralia</taxon>
        <taxon>Lophotrochozoa</taxon>
        <taxon>Platyhelminthes</taxon>
        <taxon>Trematoda</taxon>
        <taxon>Digenea</taxon>
        <taxon>Opisthorchiida</taxon>
        <taxon>Opisthorchiata</taxon>
        <taxon>Opisthorchiidae</taxon>
        <taxon>Opisthorchis</taxon>
    </lineage>
</organism>
<keyword evidence="2" id="KW-1185">Reference proteome</keyword>
<sequence>MFAHVVLHTIADISAEVEVRPGSIILRPYEPLRLECISHNPLIRPSARFGDGRPLEDDPRFQLRRILPNHIEILSTTGLTERDGNLTIV</sequence>
<evidence type="ECO:0000313" key="1">
    <source>
        <dbReference type="EMBL" id="KER18175.1"/>
    </source>
</evidence>
<accession>A0A074Z4H8</accession>
<gene>
    <name evidence="1" type="ORF">T265_12351</name>
</gene>
<dbReference type="RefSeq" id="XP_009178078.1">
    <property type="nucleotide sequence ID" value="XM_009179814.1"/>
</dbReference>
<dbReference type="Proteomes" id="UP000054324">
    <property type="component" value="Unassembled WGS sequence"/>
</dbReference>
<dbReference type="GeneID" id="20326519"/>
<dbReference type="CTD" id="20326519"/>
<dbReference type="AlphaFoldDB" id="A0A074Z4H8"/>
<reference evidence="1 2" key="1">
    <citation type="submission" date="2013-11" db="EMBL/GenBank/DDBJ databases">
        <title>Opisthorchis viverrini - life in the bile duct.</title>
        <authorList>
            <person name="Young N.D."/>
            <person name="Nagarajan N."/>
            <person name="Lin S.J."/>
            <person name="Korhonen P.K."/>
            <person name="Jex A.R."/>
            <person name="Hall R.S."/>
            <person name="Safavi-Hemami H."/>
            <person name="Kaewkong W."/>
            <person name="Bertrand D."/>
            <person name="Gao S."/>
            <person name="Seet Q."/>
            <person name="Wongkham S."/>
            <person name="Teh B.T."/>
            <person name="Wongkham C."/>
            <person name="Intapan P.M."/>
            <person name="Maleewong W."/>
            <person name="Yang X."/>
            <person name="Hu M."/>
            <person name="Wang Z."/>
            <person name="Hofmann A."/>
            <person name="Sternberg P.W."/>
            <person name="Tan P."/>
            <person name="Wang J."/>
            <person name="Gasser R.B."/>
        </authorList>
    </citation>
    <scope>NUCLEOTIDE SEQUENCE [LARGE SCALE GENOMIC DNA]</scope>
</reference>
<dbReference type="STRING" id="6198.A0A074Z4H8"/>
<evidence type="ECO:0000313" key="2">
    <source>
        <dbReference type="Proteomes" id="UP000054324"/>
    </source>
</evidence>